<keyword evidence="6" id="KW-0677">Repeat</keyword>
<keyword evidence="8" id="KW-0472">Membrane</keyword>
<dbReference type="SUPFAM" id="SSF55486">
    <property type="entry name" value="Metalloproteases ('zincins'), catalytic domain"/>
    <property type="match status" value="1"/>
</dbReference>
<reference evidence="10 11" key="1">
    <citation type="submission" date="2018-03" db="EMBL/GenBank/DDBJ databases">
        <title>Genomic Encyclopedia of Archaeal and Bacterial Type Strains, Phase II (KMG-II): from individual species to whole genera.</title>
        <authorList>
            <person name="Goeker M."/>
        </authorList>
    </citation>
    <scope>NUCLEOTIDE SEQUENCE [LARGE SCALE GENOMIC DNA]</scope>
    <source>
        <strain evidence="10 11">DSM 100212</strain>
    </source>
</reference>
<dbReference type="GO" id="GO:0005615">
    <property type="term" value="C:extracellular space"/>
    <property type="evidence" value="ECO:0007669"/>
    <property type="project" value="InterPro"/>
</dbReference>
<dbReference type="Gene3D" id="2.150.10.10">
    <property type="entry name" value="Serralysin-like metalloprotease, C-terminal"/>
    <property type="match status" value="4"/>
</dbReference>
<evidence type="ECO:0000256" key="2">
    <source>
        <dbReference type="ARBA" id="ARBA00004370"/>
    </source>
</evidence>
<evidence type="ECO:0000313" key="10">
    <source>
        <dbReference type="EMBL" id="PRY86919.1"/>
    </source>
</evidence>
<dbReference type="SUPFAM" id="SSF49899">
    <property type="entry name" value="Concanavalin A-like lectins/glucanases"/>
    <property type="match status" value="1"/>
</dbReference>
<dbReference type="PROSITE" id="PS00330">
    <property type="entry name" value="HEMOLYSIN_CALCIUM"/>
    <property type="match status" value="5"/>
</dbReference>
<dbReference type="GO" id="GO:0005509">
    <property type="term" value="F:calcium ion binding"/>
    <property type="evidence" value="ECO:0007669"/>
    <property type="project" value="InterPro"/>
</dbReference>
<dbReference type="AlphaFoldDB" id="A0A2T0WJP5"/>
<gene>
    <name evidence="10" type="ORF">CLV74_111152</name>
</gene>
<dbReference type="Proteomes" id="UP000238392">
    <property type="component" value="Unassembled WGS sequence"/>
</dbReference>
<dbReference type="GO" id="GO:0016020">
    <property type="term" value="C:membrane"/>
    <property type="evidence" value="ECO:0007669"/>
    <property type="project" value="UniProtKB-SubCell"/>
</dbReference>
<evidence type="ECO:0000256" key="4">
    <source>
        <dbReference type="ARBA" id="ARBA00022525"/>
    </source>
</evidence>
<dbReference type="InterPro" id="IPR013320">
    <property type="entry name" value="ConA-like_dom_sf"/>
</dbReference>
<proteinExistence type="predicted"/>
<dbReference type="GO" id="GO:0008237">
    <property type="term" value="F:metallopeptidase activity"/>
    <property type="evidence" value="ECO:0007669"/>
    <property type="project" value="InterPro"/>
</dbReference>
<evidence type="ECO:0000259" key="9">
    <source>
        <dbReference type="Pfam" id="PF08548"/>
    </source>
</evidence>
<keyword evidence="4" id="KW-0964">Secreted</keyword>
<comment type="cofactor">
    <cofactor evidence="1">
        <name>Ca(2+)</name>
        <dbReference type="ChEBI" id="CHEBI:29108"/>
    </cofactor>
</comment>
<evidence type="ECO:0000256" key="8">
    <source>
        <dbReference type="ARBA" id="ARBA00023136"/>
    </source>
</evidence>
<dbReference type="InterPro" id="IPR001343">
    <property type="entry name" value="Hemolysn_Ca-bd"/>
</dbReference>
<dbReference type="PANTHER" id="PTHR38340:SF1">
    <property type="entry name" value="S-LAYER PROTEIN"/>
    <property type="match status" value="1"/>
</dbReference>
<evidence type="ECO:0000313" key="11">
    <source>
        <dbReference type="Proteomes" id="UP000238392"/>
    </source>
</evidence>
<dbReference type="InterPro" id="IPR018511">
    <property type="entry name" value="Hemolysin-typ_Ca-bd_CS"/>
</dbReference>
<dbReference type="InterPro" id="IPR050557">
    <property type="entry name" value="RTX_toxin/Mannuronan_C5-epim"/>
</dbReference>
<dbReference type="RefSeq" id="WP_106266507.1">
    <property type="nucleotide sequence ID" value="NZ_PVTQ01000011.1"/>
</dbReference>
<name>A0A2T0WJP5_9RHOB</name>
<dbReference type="Pfam" id="PF00353">
    <property type="entry name" value="HemolysinCabind"/>
    <property type="match status" value="4"/>
</dbReference>
<sequence>MTYSETLLPLDTIALSPTESSLSALAASEGDLASWSLRAQAMSLIGTAAWPTGTVTISYPAAAPADYAGSVYETALQPLTASQIEAASLAFDLLGDLIGLTFTEQENGGSMRIMGVSDAALASAFAADASGAGGDLLIANHGSAPGSLGFHMMMRGVGQILGLVSTGATVEESFATSAQYLQDSNIYTMMSPLSAGFAGARWLTDYAATPMLADVSALQLIYSPNFDTRTGDTTYGFGSTADRIVFDFDAMMKTYGAVAAVTVWDADGEDVLNMSGFGQDATISLSDGTYSNIGGGIANFAIANGTIIENAVGGVGDDWIIGNGTRNDLFGGYGGDTLEGGNGRDRLFGEARNMEEIDVTHSMVSLDFEAPLTLSSDAQIAGFTAEMLVAFTDLAAGTQTITLPKGLTLVLDEANEKLQLVAGDQTFDAPIFLSDLADGDVHRLSISVGGVVRFYIDGQLAGTLEDVPTNGTAAEVSFDMTGLVGDVRLFAGVRGPALIEANAFTPLDTASESELLWDIRADKASATLTDALEQATFILPETVSYTRATAVSFDDLLDGGSGADVLRGGIGDDTLIGGEGNDILDGGVGADVLRGGDGEDTVDYRASDKAVQVALNNGYGRGGDAAGDRLFSIEKVIGTDYGDQLVGDKGDETLWSGNGDDTISGLDGDDALKGQDGKDVLNGGNGDDRLTGGADADVINGGAGDDMARYYSSGGAVEIDLSAGTTDGTDAVGDVLISIESLLGSRYSDKLTGSAEANRLFAAEGNDTLTGMEGDDLMRGGDGNDTFVFAGGHGNDTIFDFENGSDTLALAGISSLDGVSIQQSGDDALISFAGTTVTLRNMLIDSIDATDFIFDYDL</sequence>
<comment type="subcellular location">
    <subcellularLocation>
        <location evidence="2">Membrane</location>
    </subcellularLocation>
    <subcellularLocation>
        <location evidence="3">Secreted</location>
    </subcellularLocation>
</comment>
<dbReference type="SUPFAM" id="SSF51120">
    <property type="entry name" value="beta-Roll"/>
    <property type="match status" value="4"/>
</dbReference>
<evidence type="ECO:0000256" key="5">
    <source>
        <dbReference type="ARBA" id="ARBA00022656"/>
    </source>
</evidence>
<dbReference type="InterPro" id="IPR011049">
    <property type="entry name" value="Serralysin-like_metalloprot_C"/>
</dbReference>
<dbReference type="Pfam" id="PF08548">
    <property type="entry name" value="Peptidase_M10_C"/>
    <property type="match status" value="1"/>
</dbReference>
<dbReference type="PRINTS" id="PR01488">
    <property type="entry name" value="RTXTOXINA"/>
</dbReference>
<evidence type="ECO:0000256" key="6">
    <source>
        <dbReference type="ARBA" id="ARBA00022737"/>
    </source>
</evidence>
<dbReference type="InterPro" id="IPR003995">
    <property type="entry name" value="RTX_toxin_determinant-A"/>
</dbReference>
<dbReference type="InterPro" id="IPR024079">
    <property type="entry name" value="MetalloPept_cat_dom_sf"/>
</dbReference>
<dbReference type="GO" id="GO:0090729">
    <property type="term" value="F:toxin activity"/>
    <property type="evidence" value="ECO:0007669"/>
    <property type="project" value="UniProtKB-KW"/>
</dbReference>
<dbReference type="OrthoDB" id="9773411at2"/>
<dbReference type="Gene3D" id="3.40.390.10">
    <property type="entry name" value="Collagenase (Catalytic Domain)"/>
    <property type="match status" value="1"/>
</dbReference>
<accession>A0A2T0WJP5</accession>
<comment type="caution">
    <text evidence="10">The sequence shown here is derived from an EMBL/GenBank/DDBJ whole genome shotgun (WGS) entry which is preliminary data.</text>
</comment>
<evidence type="ECO:0000256" key="7">
    <source>
        <dbReference type="ARBA" id="ARBA00023026"/>
    </source>
</evidence>
<protein>
    <submittedName>
        <fullName evidence="10">Ca2+-binding RTX toxin-like protein</fullName>
    </submittedName>
</protein>
<keyword evidence="7" id="KW-0843">Virulence</keyword>
<dbReference type="EMBL" id="PVTQ01000011">
    <property type="protein sequence ID" value="PRY86919.1"/>
    <property type="molecule type" value="Genomic_DNA"/>
</dbReference>
<keyword evidence="5" id="KW-0800">Toxin</keyword>
<evidence type="ECO:0000256" key="3">
    <source>
        <dbReference type="ARBA" id="ARBA00004613"/>
    </source>
</evidence>
<dbReference type="PRINTS" id="PR00313">
    <property type="entry name" value="CABNDNGRPT"/>
</dbReference>
<dbReference type="PANTHER" id="PTHR38340">
    <property type="entry name" value="S-LAYER PROTEIN"/>
    <property type="match status" value="1"/>
</dbReference>
<organism evidence="10 11">
    <name type="scientific">Donghicola tyrosinivorans</name>
    <dbReference type="NCBI Taxonomy" id="1652492"/>
    <lineage>
        <taxon>Bacteria</taxon>
        <taxon>Pseudomonadati</taxon>
        <taxon>Pseudomonadota</taxon>
        <taxon>Alphaproteobacteria</taxon>
        <taxon>Rhodobacterales</taxon>
        <taxon>Roseobacteraceae</taxon>
        <taxon>Donghicola</taxon>
    </lineage>
</organism>
<keyword evidence="11" id="KW-1185">Reference proteome</keyword>
<feature type="domain" description="Peptidase M10 serralysin C-terminal" evidence="9">
    <location>
        <begin position="225"/>
        <end position="330"/>
    </location>
</feature>
<dbReference type="InterPro" id="IPR013858">
    <property type="entry name" value="Peptidase_M10B_C"/>
</dbReference>
<evidence type="ECO:0000256" key="1">
    <source>
        <dbReference type="ARBA" id="ARBA00001913"/>
    </source>
</evidence>